<sequence length="125" mass="14142">PFNASIADHKMGPLGWEVLQDMEVVLEVPAHAQHTMCGGRMLLLHRAILSYEVFLAQWTNLSSACNHPQLAPFISSGLELANYYHDCLQCSNAYLFAMFVDPCIQLSWVEEHWEVNAIVTTNRHS</sequence>
<reference evidence="1 2" key="1">
    <citation type="submission" date="2014-04" db="EMBL/GenBank/DDBJ databases">
        <authorList>
            <consortium name="DOE Joint Genome Institute"/>
            <person name="Kuo A."/>
            <person name="Kohler A."/>
            <person name="Jargeat P."/>
            <person name="Nagy L.G."/>
            <person name="Floudas D."/>
            <person name="Copeland A."/>
            <person name="Barry K.W."/>
            <person name="Cichocki N."/>
            <person name="Veneault-Fourrey C."/>
            <person name="LaButti K."/>
            <person name="Lindquist E.A."/>
            <person name="Lipzen A."/>
            <person name="Lundell T."/>
            <person name="Morin E."/>
            <person name="Murat C."/>
            <person name="Sun H."/>
            <person name="Tunlid A."/>
            <person name="Henrissat B."/>
            <person name="Grigoriev I.V."/>
            <person name="Hibbett D.S."/>
            <person name="Martin F."/>
            <person name="Nordberg H.P."/>
            <person name="Cantor M.N."/>
            <person name="Hua S.X."/>
        </authorList>
    </citation>
    <scope>NUCLEOTIDE SEQUENCE [LARGE SCALE GENOMIC DNA]</scope>
    <source>
        <strain evidence="1 2">Ve08.2h10</strain>
    </source>
</reference>
<dbReference type="InParanoid" id="A0A0D0CVZ1"/>
<keyword evidence="2" id="KW-1185">Reference proteome</keyword>
<feature type="non-terminal residue" evidence="1">
    <location>
        <position position="1"/>
    </location>
</feature>
<organism evidence="1 2">
    <name type="scientific">Paxillus rubicundulus Ve08.2h10</name>
    <dbReference type="NCBI Taxonomy" id="930991"/>
    <lineage>
        <taxon>Eukaryota</taxon>
        <taxon>Fungi</taxon>
        <taxon>Dikarya</taxon>
        <taxon>Basidiomycota</taxon>
        <taxon>Agaricomycotina</taxon>
        <taxon>Agaricomycetes</taxon>
        <taxon>Agaricomycetidae</taxon>
        <taxon>Boletales</taxon>
        <taxon>Paxilineae</taxon>
        <taxon>Paxillaceae</taxon>
        <taxon>Paxillus</taxon>
    </lineage>
</organism>
<reference evidence="2" key="2">
    <citation type="submission" date="2015-01" db="EMBL/GenBank/DDBJ databases">
        <title>Evolutionary Origins and Diversification of the Mycorrhizal Mutualists.</title>
        <authorList>
            <consortium name="DOE Joint Genome Institute"/>
            <consortium name="Mycorrhizal Genomics Consortium"/>
            <person name="Kohler A."/>
            <person name="Kuo A."/>
            <person name="Nagy L.G."/>
            <person name="Floudas D."/>
            <person name="Copeland A."/>
            <person name="Barry K.W."/>
            <person name="Cichocki N."/>
            <person name="Veneault-Fourrey C."/>
            <person name="LaButti K."/>
            <person name="Lindquist E.A."/>
            <person name="Lipzen A."/>
            <person name="Lundell T."/>
            <person name="Morin E."/>
            <person name="Murat C."/>
            <person name="Riley R."/>
            <person name="Ohm R."/>
            <person name="Sun H."/>
            <person name="Tunlid A."/>
            <person name="Henrissat B."/>
            <person name="Grigoriev I.V."/>
            <person name="Hibbett D.S."/>
            <person name="Martin F."/>
        </authorList>
    </citation>
    <scope>NUCLEOTIDE SEQUENCE [LARGE SCALE GENOMIC DNA]</scope>
    <source>
        <strain evidence="2">Ve08.2h10</strain>
    </source>
</reference>
<dbReference type="HOGENOM" id="CLU_104896_0_0_1"/>
<evidence type="ECO:0000313" key="1">
    <source>
        <dbReference type="EMBL" id="KIK79653.1"/>
    </source>
</evidence>
<evidence type="ECO:0000313" key="2">
    <source>
        <dbReference type="Proteomes" id="UP000054538"/>
    </source>
</evidence>
<proteinExistence type="predicted"/>
<name>A0A0D0CVZ1_9AGAM</name>
<gene>
    <name evidence="1" type="ORF">PAXRUDRAFT_160780</name>
</gene>
<dbReference type="AlphaFoldDB" id="A0A0D0CVZ1"/>
<dbReference type="Proteomes" id="UP000054538">
    <property type="component" value="Unassembled WGS sequence"/>
</dbReference>
<dbReference type="OrthoDB" id="2790258at2759"/>
<protein>
    <submittedName>
        <fullName evidence="1">Uncharacterized protein</fullName>
    </submittedName>
</protein>
<dbReference type="EMBL" id="KN826221">
    <property type="protein sequence ID" value="KIK79653.1"/>
    <property type="molecule type" value="Genomic_DNA"/>
</dbReference>
<accession>A0A0D0CVZ1</accession>